<dbReference type="EMBL" id="AHIH01000003">
    <property type="protein sequence ID" value="EHN70793.1"/>
    <property type="molecule type" value="Genomic_DNA"/>
</dbReference>
<evidence type="ECO:0008006" key="3">
    <source>
        <dbReference type="Google" id="ProtNLM"/>
    </source>
</evidence>
<protein>
    <recommendedName>
        <fullName evidence="3">Type 4 fimbrial biogenesis protein PilX N-terminal domain-containing protein</fullName>
    </recommendedName>
</protein>
<evidence type="ECO:0000313" key="1">
    <source>
        <dbReference type="EMBL" id="EHN70793.1"/>
    </source>
</evidence>
<comment type="caution">
    <text evidence="1">The sequence shown here is derived from an EMBL/GenBank/DDBJ whole genome shotgun (WGS) entry which is preliminary data.</text>
</comment>
<evidence type="ECO:0000313" key="2">
    <source>
        <dbReference type="Proteomes" id="UP000004521"/>
    </source>
</evidence>
<proteinExistence type="predicted"/>
<dbReference type="RefSeq" id="WP_005417830.1">
    <property type="nucleotide sequence ID" value="NZ_CM001400.1"/>
</dbReference>
<name>A0AAV3EVR3_ALIFS</name>
<dbReference type="Proteomes" id="UP000004521">
    <property type="component" value="Chromosome I"/>
</dbReference>
<accession>A0AAV3EVR3</accession>
<dbReference type="AlphaFoldDB" id="A0AAV3EVR3"/>
<sequence>MKTKSEKGAVVLIMTSLLILAALILSLGTYKSTFYQIKRAQNEVLAKQGHWRAEGAIECLLSNLITKNISPIITSTPSECDIYTQPIESFKVELNDKIYTAETTSSNQTIQKSFIANSSIGNGSIQTVGDLKFIGTVAIRPDALNEKVSGNNYKCVSVAFSNSITFKHNSTHGSSSRINGLEVSDPMPNGPFDGFNGNCHSDYKTIISKTTNGSDTIETINAHDILSGESNPLPFKNDFVPDLNLDPFYNLFNLPKNTENILKVSQNTEEFVYKNIASATSCSQEINNHFTGTNKNKGLWLHGHCYINSPLDLQSNDSQILVIQDGAFALFGAMNFKGTTYHIVDMSNSIVANNISNYWNKSHGSTASSALSEFVEPTTTSIMFYSSAPKGGVIYDVSGGISTIVGDISLEFHAESNPYFQDGKYQWKKGSWNDL</sequence>
<reference evidence="1 2" key="1">
    <citation type="journal article" date="2012" name="J. Bacteriol.">
        <title>Draft Genome Sequence of Vibrio fischeri SR5, a Strain Isolated from the Light Organ of the Mediterranean Squid Sepiola robusta.</title>
        <authorList>
            <person name="Gyllborg M.C."/>
            <person name="Sahl J.W."/>
            <person name="Cronin D.C.III."/>
            <person name="Rasko D.A."/>
            <person name="Mandel M.J."/>
        </authorList>
    </citation>
    <scope>NUCLEOTIDE SEQUENCE [LARGE SCALE GENOMIC DNA]</scope>
    <source>
        <strain evidence="1 2">SR5</strain>
    </source>
</reference>
<organism evidence="1 2">
    <name type="scientific">Aliivibrio fischeri SR5</name>
    <dbReference type="NCBI Taxonomy" id="1088719"/>
    <lineage>
        <taxon>Bacteria</taxon>
        <taxon>Pseudomonadati</taxon>
        <taxon>Pseudomonadota</taxon>
        <taxon>Gammaproteobacteria</taxon>
        <taxon>Vibrionales</taxon>
        <taxon>Vibrionaceae</taxon>
        <taxon>Aliivibrio</taxon>
    </lineage>
</organism>
<gene>
    <name evidence="1" type="ORF">VFSR5_0572</name>
</gene>